<dbReference type="STRING" id="504472.Slin_3609"/>
<dbReference type="EMBL" id="CP001769">
    <property type="protein sequence ID" value="ADB39616.1"/>
    <property type="molecule type" value="Genomic_DNA"/>
</dbReference>
<evidence type="ECO:0000313" key="2">
    <source>
        <dbReference type="Proteomes" id="UP000002028"/>
    </source>
</evidence>
<dbReference type="RefSeq" id="WP_012928135.1">
    <property type="nucleotide sequence ID" value="NC_013730.1"/>
</dbReference>
<reference evidence="1 2" key="1">
    <citation type="journal article" date="2010" name="Stand. Genomic Sci.">
        <title>Complete genome sequence of Spirosoma linguale type strain (1).</title>
        <authorList>
            <person name="Lail K."/>
            <person name="Sikorski J."/>
            <person name="Saunders E."/>
            <person name="Lapidus A."/>
            <person name="Glavina Del Rio T."/>
            <person name="Copeland A."/>
            <person name="Tice H."/>
            <person name="Cheng J.-F."/>
            <person name="Lucas S."/>
            <person name="Nolan M."/>
            <person name="Bruce D."/>
            <person name="Goodwin L."/>
            <person name="Pitluck S."/>
            <person name="Ivanova N."/>
            <person name="Mavromatis K."/>
            <person name="Ovchinnikova G."/>
            <person name="Pati A."/>
            <person name="Chen A."/>
            <person name="Palaniappan K."/>
            <person name="Land M."/>
            <person name="Hauser L."/>
            <person name="Chang Y.-J."/>
            <person name="Jeffries C.D."/>
            <person name="Chain P."/>
            <person name="Brettin T."/>
            <person name="Detter J.C."/>
            <person name="Schuetze A."/>
            <person name="Rohde M."/>
            <person name="Tindall B.J."/>
            <person name="Goeker M."/>
            <person name="Bristow J."/>
            <person name="Eisen J.A."/>
            <person name="Markowitz V."/>
            <person name="Hugenholtz P."/>
            <person name="Kyrpides N.C."/>
            <person name="Klenk H.-P."/>
            <person name="Chen F."/>
        </authorList>
    </citation>
    <scope>NUCLEOTIDE SEQUENCE [LARGE SCALE GENOMIC DNA]</scope>
    <source>
        <strain evidence="2">ATCC 33905 / DSM 74 / LMG 10896 / Claus 1</strain>
    </source>
</reference>
<name>D2QR62_SPILD</name>
<proteinExistence type="predicted"/>
<dbReference type="InterPro" id="IPR025234">
    <property type="entry name" value="YjzH-like"/>
</dbReference>
<dbReference type="eggNOG" id="ENOG50335BQ">
    <property type="taxonomic scope" value="Bacteria"/>
</dbReference>
<accession>D2QR62</accession>
<dbReference type="KEGG" id="sli:Slin_3609"/>
<dbReference type="Proteomes" id="UP000002028">
    <property type="component" value="Chromosome"/>
</dbReference>
<dbReference type="HOGENOM" id="CLU_204979_0_0_10"/>
<organism evidence="1 2">
    <name type="scientific">Spirosoma linguale (strain ATCC 33905 / DSM 74 / LMG 10896 / Claus 1)</name>
    <dbReference type="NCBI Taxonomy" id="504472"/>
    <lineage>
        <taxon>Bacteria</taxon>
        <taxon>Pseudomonadati</taxon>
        <taxon>Bacteroidota</taxon>
        <taxon>Cytophagia</taxon>
        <taxon>Cytophagales</taxon>
        <taxon>Cytophagaceae</taxon>
        <taxon>Spirosoma</taxon>
    </lineage>
</organism>
<evidence type="ECO:0000313" key="1">
    <source>
        <dbReference type="EMBL" id="ADB39616.1"/>
    </source>
</evidence>
<gene>
    <name evidence="1" type="ordered locus">Slin_3609</name>
</gene>
<keyword evidence="2" id="KW-1185">Reference proteome</keyword>
<dbReference type="Pfam" id="PF13783">
    <property type="entry name" value="DUF4177"/>
    <property type="match status" value="1"/>
</dbReference>
<protein>
    <recommendedName>
        <fullName evidence="3">DUF4177 domain-containing protein</fullName>
    </recommendedName>
</protein>
<evidence type="ECO:0008006" key="3">
    <source>
        <dbReference type="Google" id="ProtNLM"/>
    </source>
</evidence>
<dbReference type="AlphaFoldDB" id="D2QR62"/>
<sequence>MKKFEHLVLDVASTGFWNNKIDTQELTEKLNQLGREGWELASMVDVNQHQGATKGLLATLKRELTN</sequence>